<dbReference type="Pfam" id="PF01095">
    <property type="entry name" value="Pectinesterase"/>
    <property type="match status" value="1"/>
</dbReference>
<evidence type="ECO:0000256" key="3">
    <source>
        <dbReference type="ARBA" id="ARBA00006027"/>
    </source>
</evidence>
<dbReference type="InterPro" id="IPR035513">
    <property type="entry name" value="Invertase/methylesterase_inhib"/>
</dbReference>
<keyword evidence="8" id="KW-0732">Signal</keyword>
<feature type="domain" description="Pectinesterase inhibitor" evidence="15">
    <location>
        <begin position="61"/>
        <end position="223"/>
    </location>
</feature>
<comment type="similarity">
    <text evidence="4">In the C-terminal section; belongs to the pectinesterase family.</text>
</comment>
<keyword evidence="6" id="KW-0134">Cell wall</keyword>
<sequence>MKTLTLDSGPNGQYIGRVTILSKDLVLLINLRNNIMATGNNTSFATWTTLFLLVTTLATAAADVSPTRFCRRATDPNACEAIIANHLEAAGMTSTTTTNVSSPVLLRQFLTAYADHMTAATSRFSKVAGSYSGHPRERMAFADCSELINLSIDQVKDAIKALAAAGTKSSRRRRVRAADAHTSLSAVLTNHVTCTDGLTSPEKSPAKRVLEDLISKARVALAILADFRDQNDDAEWKLFKRSRSTHRLRRRRQPKVGRKCPKWVRSRDRDLLRRKGKEIKADFVVSKDDDADFSTLKKAVDAVEEGREKRVVIYVKEGVYNEYVEVGPGKKNVMIVGDGANATIFTGSHNYVDNYTTFNSFTLASKGANFILQDLSVWNTAGAKKHQAVALRVGGDKSIINRCQIVGYQDTLYAHSQRQFYRDSTIKGTVDFIFGNAAAVFQNCNIVARKPMSSQQNMVTAQGRVDQNQNTGISLQSCGIVPGQDLKPVSDEIQTFLGRPWKKYSRTMVMESYIAGHIDPAGWHPWSGDDYLDTLWFGEYDNRGPGSKTGDRVEWKGYHKVEKSSVAADFTVKKLLETEDDRWVAKSGVDYTEGLSG</sequence>
<dbReference type="Gene3D" id="2.160.20.10">
    <property type="entry name" value="Single-stranded right-handed beta-helix, Pectin lyase-like"/>
    <property type="match status" value="1"/>
</dbReference>
<evidence type="ECO:0000256" key="10">
    <source>
        <dbReference type="ARBA" id="ARBA00023085"/>
    </source>
</evidence>
<evidence type="ECO:0000313" key="16">
    <source>
        <dbReference type="EMBL" id="RAL40978.1"/>
    </source>
</evidence>
<dbReference type="InterPro" id="IPR000070">
    <property type="entry name" value="Pectinesterase_cat"/>
</dbReference>
<dbReference type="NCBIfam" id="TIGR01614">
    <property type="entry name" value="PME_inhib"/>
    <property type="match status" value="1"/>
</dbReference>
<dbReference type="EMBL" id="NQVE01000192">
    <property type="protein sequence ID" value="RAL40978.1"/>
    <property type="molecule type" value="Genomic_DNA"/>
</dbReference>
<keyword evidence="10 14" id="KW-0063">Aspartyl esterase</keyword>
<keyword evidence="17" id="KW-1185">Reference proteome</keyword>
<reference evidence="16 17" key="1">
    <citation type="submission" date="2018-06" db="EMBL/GenBank/DDBJ databases">
        <title>The Genome of Cuscuta australis (Dodder) Provides Insight into the Evolution of Plant Parasitism.</title>
        <authorList>
            <person name="Liu H."/>
        </authorList>
    </citation>
    <scope>NUCLEOTIDE SEQUENCE [LARGE SCALE GENOMIC DNA]</scope>
    <source>
        <strain evidence="17">cv. Yunnan</strain>
        <tissue evidence="16">Vines</tissue>
    </source>
</reference>
<dbReference type="PANTHER" id="PTHR31707">
    <property type="entry name" value="PECTINESTERASE"/>
    <property type="match status" value="1"/>
</dbReference>
<keyword evidence="9 14" id="KW-0378">Hydrolase</keyword>
<comment type="catalytic activity">
    <reaction evidence="12 14">
        <text>[(1-&gt;4)-alpha-D-galacturonosyl methyl ester](n) + n H2O = [(1-&gt;4)-alpha-D-galacturonosyl](n) + n methanol + n H(+)</text>
        <dbReference type="Rhea" id="RHEA:22380"/>
        <dbReference type="Rhea" id="RHEA-COMP:14570"/>
        <dbReference type="Rhea" id="RHEA-COMP:14573"/>
        <dbReference type="ChEBI" id="CHEBI:15377"/>
        <dbReference type="ChEBI" id="CHEBI:15378"/>
        <dbReference type="ChEBI" id="CHEBI:17790"/>
        <dbReference type="ChEBI" id="CHEBI:140522"/>
        <dbReference type="ChEBI" id="CHEBI:140523"/>
        <dbReference type="EC" id="3.1.1.11"/>
    </reaction>
</comment>
<comment type="caution">
    <text evidence="16">The sequence shown here is derived from an EMBL/GenBank/DDBJ whole genome shotgun (WGS) entry which is preliminary data.</text>
</comment>
<evidence type="ECO:0000256" key="13">
    <source>
        <dbReference type="PROSITE-ProRule" id="PRU10040"/>
    </source>
</evidence>
<keyword evidence="7" id="KW-0964">Secreted</keyword>
<dbReference type="GO" id="GO:0045490">
    <property type="term" value="P:pectin catabolic process"/>
    <property type="evidence" value="ECO:0007669"/>
    <property type="project" value="UniProtKB-UniRule"/>
</dbReference>
<evidence type="ECO:0000256" key="9">
    <source>
        <dbReference type="ARBA" id="ARBA00022801"/>
    </source>
</evidence>
<dbReference type="InterPro" id="IPR006501">
    <property type="entry name" value="Pectinesterase_inhib_dom"/>
</dbReference>
<evidence type="ECO:0000259" key="15">
    <source>
        <dbReference type="SMART" id="SM00856"/>
    </source>
</evidence>
<dbReference type="SMART" id="SM00856">
    <property type="entry name" value="PMEI"/>
    <property type="match status" value="1"/>
</dbReference>
<evidence type="ECO:0000256" key="1">
    <source>
        <dbReference type="ARBA" id="ARBA00004191"/>
    </source>
</evidence>
<dbReference type="Proteomes" id="UP000249390">
    <property type="component" value="Unassembled WGS sequence"/>
</dbReference>
<evidence type="ECO:0000256" key="14">
    <source>
        <dbReference type="RuleBase" id="RU000589"/>
    </source>
</evidence>
<dbReference type="Pfam" id="PF04043">
    <property type="entry name" value="PMEI"/>
    <property type="match status" value="1"/>
</dbReference>
<accession>A0A328D981</accession>
<dbReference type="Gene3D" id="1.20.140.40">
    <property type="entry name" value="Invertase/pectin methylesterase inhibitor family protein"/>
    <property type="match status" value="1"/>
</dbReference>
<organism evidence="16 17">
    <name type="scientific">Cuscuta australis</name>
    <dbReference type="NCBI Taxonomy" id="267555"/>
    <lineage>
        <taxon>Eukaryota</taxon>
        <taxon>Viridiplantae</taxon>
        <taxon>Streptophyta</taxon>
        <taxon>Embryophyta</taxon>
        <taxon>Tracheophyta</taxon>
        <taxon>Spermatophyta</taxon>
        <taxon>Magnoliopsida</taxon>
        <taxon>eudicotyledons</taxon>
        <taxon>Gunneridae</taxon>
        <taxon>Pentapetalae</taxon>
        <taxon>asterids</taxon>
        <taxon>lamiids</taxon>
        <taxon>Solanales</taxon>
        <taxon>Convolvulaceae</taxon>
        <taxon>Cuscuteae</taxon>
        <taxon>Cuscuta</taxon>
        <taxon>Cuscuta subgen. Grammica</taxon>
        <taxon>Cuscuta sect. Cleistogrammica</taxon>
    </lineage>
</organism>
<evidence type="ECO:0000256" key="6">
    <source>
        <dbReference type="ARBA" id="ARBA00022512"/>
    </source>
</evidence>
<dbReference type="FunFam" id="2.160.20.10:FF:000001">
    <property type="entry name" value="Pectinesterase"/>
    <property type="match status" value="1"/>
</dbReference>
<dbReference type="GO" id="GO:0030599">
    <property type="term" value="F:pectinesterase activity"/>
    <property type="evidence" value="ECO:0007669"/>
    <property type="project" value="UniProtKB-UniRule"/>
</dbReference>
<evidence type="ECO:0000256" key="11">
    <source>
        <dbReference type="ARBA" id="ARBA00023316"/>
    </source>
</evidence>
<dbReference type="UniPathway" id="UPA00545">
    <property type="reaction ID" value="UER00823"/>
</dbReference>
<protein>
    <recommendedName>
        <fullName evidence="5 14">Pectinesterase</fullName>
        <ecNumber evidence="5 14">3.1.1.11</ecNumber>
    </recommendedName>
</protein>
<evidence type="ECO:0000313" key="17">
    <source>
        <dbReference type="Proteomes" id="UP000249390"/>
    </source>
</evidence>
<comment type="subcellular location">
    <subcellularLocation>
        <location evidence="1">Secreted</location>
        <location evidence="1">Cell wall</location>
    </subcellularLocation>
</comment>
<keyword evidence="11" id="KW-0961">Cell wall biogenesis/degradation</keyword>
<evidence type="ECO:0000256" key="4">
    <source>
        <dbReference type="ARBA" id="ARBA00007786"/>
    </source>
</evidence>
<feature type="active site" evidence="13">
    <location>
        <position position="431"/>
    </location>
</feature>
<dbReference type="AlphaFoldDB" id="A0A328D981"/>
<evidence type="ECO:0000256" key="7">
    <source>
        <dbReference type="ARBA" id="ARBA00022525"/>
    </source>
</evidence>
<proteinExistence type="inferred from homology"/>
<evidence type="ECO:0000256" key="8">
    <source>
        <dbReference type="ARBA" id="ARBA00022729"/>
    </source>
</evidence>
<dbReference type="PROSITE" id="PS00503">
    <property type="entry name" value="PECTINESTERASE_2"/>
    <property type="match status" value="1"/>
</dbReference>
<comment type="pathway">
    <text evidence="2 14">Glycan metabolism; pectin degradation; 2-dehydro-3-deoxy-D-gluconate from pectin: step 1/5.</text>
</comment>
<dbReference type="InterPro" id="IPR033131">
    <property type="entry name" value="Pectinesterase_Asp_AS"/>
</dbReference>
<evidence type="ECO:0000256" key="12">
    <source>
        <dbReference type="ARBA" id="ARBA00047928"/>
    </source>
</evidence>
<dbReference type="GO" id="GO:0042545">
    <property type="term" value="P:cell wall modification"/>
    <property type="evidence" value="ECO:0007669"/>
    <property type="project" value="UniProtKB-UniRule"/>
</dbReference>
<gene>
    <name evidence="16" type="ORF">DM860_008676</name>
</gene>
<dbReference type="InterPro" id="IPR011050">
    <property type="entry name" value="Pectin_lyase_fold/virulence"/>
</dbReference>
<dbReference type="InterPro" id="IPR012334">
    <property type="entry name" value="Pectin_lyas_fold"/>
</dbReference>
<name>A0A328D981_9ASTE</name>
<dbReference type="GO" id="GO:0004857">
    <property type="term" value="F:enzyme inhibitor activity"/>
    <property type="evidence" value="ECO:0007669"/>
    <property type="project" value="InterPro"/>
</dbReference>
<evidence type="ECO:0000256" key="2">
    <source>
        <dbReference type="ARBA" id="ARBA00005184"/>
    </source>
</evidence>
<evidence type="ECO:0000256" key="5">
    <source>
        <dbReference type="ARBA" id="ARBA00013229"/>
    </source>
</evidence>
<dbReference type="EC" id="3.1.1.11" evidence="5 14"/>
<comment type="similarity">
    <text evidence="3">In the N-terminal section; belongs to the PMEI family.</text>
</comment>
<dbReference type="SUPFAM" id="SSF101148">
    <property type="entry name" value="Plant invertase/pectin methylesterase inhibitor"/>
    <property type="match status" value="1"/>
</dbReference>
<dbReference type="SUPFAM" id="SSF51126">
    <property type="entry name" value="Pectin lyase-like"/>
    <property type="match status" value="1"/>
</dbReference>